<dbReference type="Pfam" id="PF06916">
    <property type="entry name" value="FAM210A-B_dom"/>
    <property type="match status" value="1"/>
</dbReference>
<keyword evidence="5" id="KW-1185">Reference proteome</keyword>
<evidence type="ECO:0000256" key="2">
    <source>
        <dbReference type="SAM" id="Phobius"/>
    </source>
</evidence>
<accession>A0ABR0YGM2</accession>
<evidence type="ECO:0000256" key="1">
    <source>
        <dbReference type="SAM" id="MobiDB-lite"/>
    </source>
</evidence>
<dbReference type="EMBL" id="JAHFZB010000030">
    <property type="protein sequence ID" value="KAK6471713.1"/>
    <property type="molecule type" value="Genomic_DNA"/>
</dbReference>
<proteinExistence type="predicted"/>
<dbReference type="InterPro" id="IPR045866">
    <property type="entry name" value="FAM210A/B-like"/>
</dbReference>
<gene>
    <name evidence="4" type="ORF">HHUSO_G28649</name>
</gene>
<comment type="caution">
    <text evidence="4">The sequence shown here is derived from an EMBL/GenBank/DDBJ whole genome shotgun (WGS) entry which is preliminary data.</text>
</comment>
<evidence type="ECO:0000259" key="3">
    <source>
        <dbReference type="Pfam" id="PF06916"/>
    </source>
</evidence>
<evidence type="ECO:0000313" key="5">
    <source>
        <dbReference type="Proteomes" id="UP001369086"/>
    </source>
</evidence>
<evidence type="ECO:0000313" key="4">
    <source>
        <dbReference type="EMBL" id="KAK6471713.1"/>
    </source>
</evidence>
<dbReference type="PANTHER" id="PTHR21377">
    <property type="entry name" value="PROTEIN FAM210B, MITOCHONDRIAL"/>
    <property type="match status" value="1"/>
</dbReference>
<feature type="domain" description="DUF1279" evidence="3">
    <location>
        <begin position="253"/>
        <end position="340"/>
    </location>
</feature>
<dbReference type="PANTHER" id="PTHR21377:SF0">
    <property type="entry name" value="PROTEIN FAM210B, MITOCHONDRIAL"/>
    <property type="match status" value="1"/>
</dbReference>
<keyword evidence="2" id="KW-0812">Transmembrane</keyword>
<feature type="transmembrane region" description="Helical" evidence="2">
    <location>
        <begin position="262"/>
        <end position="285"/>
    </location>
</feature>
<reference evidence="4 5" key="1">
    <citation type="submission" date="2021-05" db="EMBL/GenBank/DDBJ databases">
        <authorList>
            <person name="Zahm M."/>
            <person name="Klopp C."/>
            <person name="Cabau C."/>
            <person name="Kuhl H."/>
            <person name="Suciu R."/>
            <person name="Ciorpac M."/>
            <person name="Holostenco D."/>
            <person name="Gessner J."/>
            <person name="Wuertz S."/>
            <person name="Hohne C."/>
            <person name="Stock M."/>
            <person name="Gislard M."/>
            <person name="Lluch J."/>
            <person name="Milhes M."/>
            <person name="Lampietro C."/>
            <person name="Lopez Roques C."/>
            <person name="Donnadieu C."/>
            <person name="Du K."/>
            <person name="Schartl M."/>
            <person name="Guiguen Y."/>
        </authorList>
    </citation>
    <scope>NUCLEOTIDE SEQUENCE [LARGE SCALE GENOMIC DNA]</scope>
    <source>
        <strain evidence="4">Hh-F2</strain>
        <tissue evidence="4">Blood</tissue>
    </source>
</reference>
<name>A0ABR0YGM2_HUSHU</name>
<feature type="region of interest" description="Disordered" evidence="1">
    <location>
        <begin position="217"/>
        <end position="252"/>
    </location>
</feature>
<dbReference type="Proteomes" id="UP001369086">
    <property type="component" value="Unassembled WGS sequence"/>
</dbReference>
<dbReference type="InterPro" id="IPR009688">
    <property type="entry name" value="FAM210A/B-like_dom"/>
</dbReference>
<organism evidence="4 5">
    <name type="scientific">Huso huso</name>
    <name type="common">Beluga</name>
    <name type="synonym">Acipenser huso</name>
    <dbReference type="NCBI Taxonomy" id="61971"/>
    <lineage>
        <taxon>Eukaryota</taxon>
        <taxon>Metazoa</taxon>
        <taxon>Chordata</taxon>
        <taxon>Craniata</taxon>
        <taxon>Vertebrata</taxon>
        <taxon>Euteleostomi</taxon>
        <taxon>Actinopterygii</taxon>
        <taxon>Chondrostei</taxon>
        <taxon>Acipenseriformes</taxon>
        <taxon>Acipenseridae</taxon>
        <taxon>Huso</taxon>
    </lineage>
</organism>
<keyword evidence="2" id="KW-1133">Transmembrane helix</keyword>
<feature type="transmembrane region" description="Helical" evidence="2">
    <location>
        <begin position="325"/>
        <end position="345"/>
    </location>
</feature>
<feature type="compositionally biased region" description="Polar residues" evidence="1">
    <location>
        <begin position="217"/>
        <end position="226"/>
    </location>
</feature>
<keyword evidence="2" id="KW-0472">Membrane</keyword>
<protein>
    <recommendedName>
        <fullName evidence="3">DUF1279 domain-containing protein</fullName>
    </recommendedName>
</protein>
<sequence length="358" mass="38576">MLLSRGGRLPVQLQQASTVGASVNFFGCNILGNPGASTNRSTTRTRKQVNAAATRPLHNSAKPAFPGINARQGGWEAANAKSIRSPLPWTVLPNTEGGGKAMLFKTDPTSEDYKRKYANWINPLPWEESLSAAGNMFNETAAGLPSRQFHGNKAKGLQILWALSPAGAAGCNRFGGADLSPALSSKNRRLYLFTPATGRLQMRACFCTSSARQQEIKTTADQGSRSIKTESSDSRVGAAEQEREENRKPSKSQQLKKVFKEYGAVGVSFHIGISLMSLGIVYLAISSGIDMTALLFKVGFSEAMVQSKIAAGTSTFVLAYAVHKLFAPVRISITLVSVPFIVRYFRKVGLFKPPVSSP</sequence>